<keyword evidence="7" id="KW-0175">Coiled coil</keyword>
<evidence type="ECO:0000256" key="10">
    <source>
        <dbReference type="ARBA" id="ARBA00025053"/>
    </source>
</evidence>
<reference evidence="13 14" key="1">
    <citation type="submission" date="2015-01" db="EMBL/GenBank/DDBJ databases">
        <title>The Genome Sequence of Rhinocladiella mackenzie CBS 650.93.</title>
        <authorList>
            <consortium name="The Broad Institute Genomics Platform"/>
            <person name="Cuomo C."/>
            <person name="de Hoog S."/>
            <person name="Gorbushina A."/>
            <person name="Stielow B."/>
            <person name="Teixiera M."/>
            <person name="Abouelleil A."/>
            <person name="Chapman S.B."/>
            <person name="Priest M."/>
            <person name="Young S.K."/>
            <person name="Wortman J."/>
            <person name="Nusbaum C."/>
            <person name="Birren B."/>
        </authorList>
    </citation>
    <scope>NUCLEOTIDE SEQUENCE [LARGE SCALE GENOMIC DNA]</scope>
    <source>
        <strain evidence="13 14">CBS 650.93</strain>
    </source>
</reference>
<dbReference type="GeneID" id="25289759"/>
<evidence type="ECO:0000313" key="14">
    <source>
        <dbReference type="Proteomes" id="UP000053617"/>
    </source>
</evidence>
<dbReference type="OrthoDB" id="448446at2759"/>
<sequence length="295" mass="34405">MASTRFMERPVRLRHEYDEDDADLESSDQETRDDEQSQSSESNQSHSDPEEGLSFNDISFGALAKAQETFNLKRRKRKLADVIEESKPNNGKEDEEEHSDIGRWPKEARIDTPKRTSKHAPTVESARKPVSRKRIIFEPSPAVKARDPRFDPTVMSANRDRNASEKANKNYSFLTTYQAAEILDLKSQIQKAQDPDVVANLKRQVMSMESKIRNAEARQRENEIRKKHKEQEKESLRTGKKSRPYYLKDAEVRKLANEVRLQAMGTRARDKAEKRRRKREKGKEAKLMPRVRRER</sequence>
<evidence type="ECO:0000256" key="11">
    <source>
        <dbReference type="RuleBase" id="RU368027"/>
    </source>
</evidence>
<evidence type="ECO:0000256" key="3">
    <source>
        <dbReference type="ARBA" id="ARBA00011167"/>
    </source>
</evidence>
<dbReference type="GO" id="GO:0000462">
    <property type="term" value="P:maturation of SSU-rRNA from tricistronic rRNA transcript (SSU-rRNA, 5.8S rRNA, LSU-rRNA)"/>
    <property type="evidence" value="ECO:0007669"/>
    <property type="project" value="TreeGrafter"/>
</dbReference>
<feature type="region of interest" description="Disordered" evidence="12">
    <location>
        <begin position="1"/>
        <end position="164"/>
    </location>
</feature>
<keyword evidence="9 11" id="KW-0687">Ribonucleoprotein</keyword>
<evidence type="ECO:0000256" key="2">
    <source>
        <dbReference type="ARBA" id="ARBA00009418"/>
    </source>
</evidence>
<evidence type="ECO:0000256" key="9">
    <source>
        <dbReference type="ARBA" id="ARBA00023274"/>
    </source>
</evidence>
<dbReference type="HOGENOM" id="CLU_048802_0_0_1"/>
<evidence type="ECO:0000313" key="13">
    <source>
        <dbReference type="EMBL" id="KIX10604.1"/>
    </source>
</evidence>
<keyword evidence="6 11" id="KW-0698">rRNA processing</keyword>
<keyword evidence="5 11" id="KW-0690">Ribosome biogenesis</keyword>
<dbReference type="PANTHER" id="PTHR21738">
    <property type="entry name" value="RIBOSOMAL RNA PROCESSING PROTEIN 36 HOMOLOG"/>
    <property type="match status" value="1"/>
</dbReference>
<feature type="compositionally biased region" description="Low complexity" evidence="12">
    <location>
        <begin position="37"/>
        <end position="46"/>
    </location>
</feature>
<comment type="subunit">
    <text evidence="3 11">Associates with 90S and pre-40S pre-ribosomal particles.</text>
</comment>
<dbReference type="VEuPathDB" id="FungiDB:Z518_01688"/>
<feature type="compositionally biased region" description="Basic and acidic residues" evidence="12">
    <location>
        <begin position="1"/>
        <end position="17"/>
    </location>
</feature>
<dbReference type="Pfam" id="PF06102">
    <property type="entry name" value="RRP36"/>
    <property type="match status" value="1"/>
</dbReference>
<keyword evidence="8 11" id="KW-0539">Nucleus</keyword>
<dbReference type="EMBL" id="KN847475">
    <property type="protein sequence ID" value="KIX10604.1"/>
    <property type="molecule type" value="Genomic_DNA"/>
</dbReference>
<dbReference type="AlphaFoldDB" id="A0A0D2IX69"/>
<dbReference type="STRING" id="1442369.A0A0D2IX69"/>
<dbReference type="PANTHER" id="PTHR21738:SF0">
    <property type="entry name" value="RIBOSOMAL RNA PROCESSING PROTEIN 36 HOMOLOG"/>
    <property type="match status" value="1"/>
</dbReference>
<dbReference type="Proteomes" id="UP000053617">
    <property type="component" value="Unassembled WGS sequence"/>
</dbReference>
<feature type="compositionally biased region" description="Basic and acidic residues" evidence="12">
    <location>
        <begin position="210"/>
        <end position="237"/>
    </location>
</feature>
<proteinExistence type="inferred from homology"/>
<comment type="similarity">
    <text evidence="2 11">Belongs to the RRP36 family.</text>
</comment>
<organism evidence="13 14">
    <name type="scientific">Rhinocladiella mackenziei CBS 650.93</name>
    <dbReference type="NCBI Taxonomy" id="1442369"/>
    <lineage>
        <taxon>Eukaryota</taxon>
        <taxon>Fungi</taxon>
        <taxon>Dikarya</taxon>
        <taxon>Ascomycota</taxon>
        <taxon>Pezizomycotina</taxon>
        <taxon>Eurotiomycetes</taxon>
        <taxon>Chaetothyriomycetidae</taxon>
        <taxon>Chaetothyriales</taxon>
        <taxon>Herpotrichiellaceae</taxon>
        <taxon>Rhinocladiella</taxon>
    </lineage>
</organism>
<feature type="region of interest" description="Disordered" evidence="12">
    <location>
        <begin position="262"/>
        <end position="295"/>
    </location>
</feature>
<gene>
    <name evidence="13" type="ORF">Z518_01688</name>
</gene>
<accession>A0A0D2IX69</accession>
<dbReference type="GO" id="GO:0005730">
    <property type="term" value="C:nucleolus"/>
    <property type="evidence" value="ECO:0007669"/>
    <property type="project" value="UniProtKB-SubCell"/>
</dbReference>
<evidence type="ECO:0000256" key="1">
    <source>
        <dbReference type="ARBA" id="ARBA00004604"/>
    </source>
</evidence>
<feature type="compositionally biased region" description="Basic and acidic residues" evidence="12">
    <location>
        <begin position="281"/>
        <end position="295"/>
    </location>
</feature>
<comment type="subcellular location">
    <subcellularLocation>
        <location evidence="1 11">Nucleus</location>
        <location evidence="1 11">Nucleolus</location>
    </subcellularLocation>
</comment>
<feature type="compositionally biased region" description="Basic and acidic residues" evidence="12">
    <location>
        <begin position="79"/>
        <end position="92"/>
    </location>
</feature>
<feature type="compositionally biased region" description="Acidic residues" evidence="12">
    <location>
        <begin position="18"/>
        <end position="33"/>
    </location>
</feature>
<evidence type="ECO:0000256" key="5">
    <source>
        <dbReference type="ARBA" id="ARBA00022517"/>
    </source>
</evidence>
<evidence type="ECO:0000256" key="4">
    <source>
        <dbReference type="ARBA" id="ARBA00016695"/>
    </source>
</evidence>
<dbReference type="InterPro" id="IPR009292">
    <property type="entry name" value="RRP36"/>
</dbReference>
<name>A0A0D2IX69_9EURO</name>
<dbReference type="GO" id="GO:0030686">
    <property type="term" value="C:90S preribosome"/>
    <property type="evidence" value="ECO:0007669"/>
    <property type="project" value="TreeGrafter"/>
</dbReference>
<dbReference type="RefSeq" id="XP_013277740.1">
    <property type="nucleotide sequence ID" value="XM_013422286.1"/>
</dbReference>
<evidence type="ECO:0000256" key="6">
    <source>
        <dbReference type="ARBA" id="ARBA00022552"/>
    </source>
</evidence>
<comment type="function">
    <text evidence="10 11">Component of the 90S pre-ribosome involved in the maturation of rRNAs. Required for early cleavages of the pre-RNAs in the 40S ribosomal subunit maturation pathway.</text>
</comment>
<feature type="region of interest" description="Disordered" evidence="12">
    <location>
        <begin position="210"/>
        <end position="245"/>
    </location>
</feature>
<protein>
    <recommendedName>
        <fullName evidence="4 11">rRNA biogenesis protein RRP36</fullName>
    </recommendedName>
</protein>
<feature type="compositionally biased region" description="Basic and acidic residues" evidence="12">
    <location>
        <begin position="99"/>
        <end position="114"/>
    </location>
</feature>
<evidence type="ECO:0000256" key="8">
    <source>
        <dbReference type="ARBA" id="ARBA00023242"/>
    </source>
</evidence>
<evidence type="ECO:0000256" key="7">
    <source>
        <dbReference type="ARBA" id="ARBA00023054"/>
    </source>
</evidence>
<evidence type="ECO:0000256" key="12">
    <source>
        <dbReference type="SAM" id="MobiDB-lite"/>
    </source>
</evidence>
<keyword evidence="14" id="KW-1185">Reference proteome</keyword>